<evidence type="ECO:0000313" key="10">
    <source>
        <dbReference type="Proteomes" id="UP000824238"/>
    </source>
</evidence>
<evidence type="ECO:0000256" key="3">
    <source>
        <dbReference type="ARBA" id="ARBA00022475"/>
    </source>
</evidence>
<dbReference type="Gene3D" id="1.10.3720.10">
    <property type="entry name" value="MetI-like"/>
    <property type="match status" value="1"/>
</dbReference>
<feature type="transmembrane region" description="Helical" evidence="7">
    <location>
        <begin position="12"/>
        <end position="36"/>
    </location>
</feature>
<dbReference type="PROSITE" id="PS50928">
    <property type="entry name" value="ABC_TM1"/>
    <property type="match status" value="1"/>
</dbReference>
<evidence type="ECO:0000256" key="6">
    <source>
        <dbReference type="ARBA" id="ARBA00023136"/>
    </source>
</evidence>
<evidence type="ECO:0000256" key="2">
    <source>
        <dbReference type="ARBA" id="ARBA00022448"/>
    </source>
</evidence>
<comment type="similarity">
    <text evidence="7">Belongs to the binding-protein-dependent transport system permease family.</text>
</comment>
<keyword evidence="5 7" id="KW-1133">Transmembrane helix</keyword>
<dbReference type="PANTHER" id="PTHR30450:SF1">
    <property type="entry name" value="D-METHIONINE TRANSPORT SYSTEM PERMEASE PROTEIN METI-RELATED"/>
    <property type="match status" value="1"/>
</dbReference>
<feature type="domain" description="ABC transmembrane type-1" evidence="8">
    <location>
        <begin position="9"/>
        <end position="201"/>
    </location>
</feature>
<accession>A0A9D1IZ94</accession>
<evidence type="ECO:0000259" key="8">
    <source>
        <dbReference type="PROSITE" id="PS50928"/>
    </source>
</evidence>
<evidence type="ECO:0000256" key="4">
    <source>
        <dbReference type="ARBA" id="ARBA00022692"/>
    </source>
</evidence>
<feature type="transmembrane region" description="Helical" evidence="7">
    <location>
        <begin position="153"/>
        <end position="177"/>
    </location>
</feature>
<reference evidence="9" key="2">
    <citation type="journal article" date="2021" name="PeerJ">
        <title>Extensive microbial diversity within the chicken gut microbiome revealed by metagenomics and culture.</title>
        <authorList>
            <person name="Gilroy R."/>
            <person name="Ravi A."/>
            <person name="Getino M."/>
            <person name="Pursley I."/>
            <person name="Horton D.L."/>
            <person name="Alikhan N.F."/>
            <person name="Baker D."/>
            <person name="Gharbi K."/>
            <person name="Hall N."/>
            <person name="Watson M."/>
            <person name="Adriaenssens E.M."/>
            <person name="Foster-Nyarko E."/>
            <person name="Jarju S."/>
            <person name="Secka A."/>
            <person name="Antonio M."/>
            <person name="Oren A."/>
            <person name="Chaudhuri R.R."/>
            <person name="La Ragione R."/>
            <person name="Hildebrand F."/>
            <person name="Pallen M.J."/>
        </authorList>
    </citation>
    <scope>NUCLEOTIDE SEQUENCE</scope>
    <source>
        <strain evidence="9">ChiGjej3B3-7149</strain>
    </source>
</reference>
<evidence type="ECO:0000313" key="9">
    <source>
        <dbReference type="EMBL" id="HIR54654.1"/>
    </source>
</evidence>
<proteinExistence type="inferred from homology"/>
<keyword evidence="6 7" id="KW-0472">Membrane</keyword>
<evidence type="ECO:0000256" key="7">
    <source>
        <dbReference type="RuleBase" id="RU363032"/>
    </source>
</evidence>
<dbReference type="InterPro" id="IPR051322">
    <property type="entry name" value="AA_ABC_Transporter_Permease"/>
</dbReference>
<dbReference type="PANTHER" id="PTHR30450">
    <property type="entry name" value="ABC TRANSPORTER PERMEASE"/>
    <property type="match status" value="1"/>
</dbReference>
<comment type="caution">
    <text evidence="9">The sequence shown here is derived from an EMBL/GenBank/DDBJ whole genome shotgun (WGS) entry which is preliminary data.</text>
</comment>
<evidence type="ECO:0000256" key="5">
    <source>
        <dbReference type="ARBA" id="ARBA00022989"/>
    </source>
</evidence>
<organism evidence="9 10">
    <name type="scientific">Candidatus Scatomorpha intestinigallinarum</name>
    <dbReference type="NCBI Taxonomy" id="2840923"/>
    <lineage>
        <taxon>Bacteria</taxon>
        <taxon>Bacillati</taxon>
        <taxon>Bacillota</taxon>
        <taxon>Clostridia</taxon>
        <taxon>Eubacteriales</taxon>
        <taxon>Candidatus Scatomorpha</taxon>
    </lineage>
</organism>
<dbReference type="GO" id="GO:0005886">
    <property type="term" value="C:plasma membrane"/>
    <property type="evidence" value="ECO:0007669"/>
    <property type="project" value="UniProtKB-SubCell"/>
</dbReference>
<dbReference type="InterPro" id="IPR035906">
    <property type="entry name" value="MetI-like_sf"/>
</dbReference>
<keyword evidence="4 7" id="KW-0812">Transmembrane</keyword>
<dbReference type="GO" id="GO:0048473">
    <property type="term" value="P:D-methionine transmembrane transport"/>
    <property type="evidence" value="ECO:0007669"/>
    <property type="project" value="TreeGrafter"/>
</dbReference>
<dbReference type="EMBL" id="DVHH01000088">
    <property type="protein sequence ID" value="HIR54654.1"/>
    <property type="molecule type" value="Genomic_DNA"/>
</dbReference>
<feature type="transmembrane region" description="Helical" evidence="7">
    <location>
        <begin position="48"/>
        <end position="72"/>
    </location>
</feature>
<name>A0A9D1IZ94_9FIRM</name>
<feature type="transmembrane region" description="Helical" evidence="7">
    <location>
        <begin position="183"/>
        <end position="207"/>
    </location>
</feature>
<keyword evidence="3" id="KW-1003">Cell membrane</keyword>
<dbReference type="Proteomes" id="UP000824238">
    <property type="component" value="Unassembled WGS sequence"/>
</dbReference>
<reference evidence="9" key="1">
    <citation type="submission" date="2020-10" db="EMBL/GenBank/DDBJ databases">
        <authorList>
            <person name="Gilroy R."/>
        </authorList>
    </citation>
    <scope>NUCLEOTIDE SEQUENCE</scope>
    <source>
        <strain evidence="9">ChiGjej3B3-7149</strain>
    </source>
</reference>
<dbReference type="SUPFAM" id="SSF161098">
    <property type="entry name" value="MetI-like"/>
    <property type="match status" value="1"/>
</dbReference>
<keyword evidence="2 7" id="KW-0813">Transport</keyword>
<evidence type="ECO:0000256" key="1">
    <source>
        <dbReference type="ARBA" id="ARBA00004651"/>
    </source>
</evidence>
<gene>
    <name evidence="9" type="ORF">IAD36_03500</name>
</gene>
<dbReference type="Pfam" id="PF00528">
    <property type="entry name" value="BPD_transp_1"/>
    <property type="match status" value="1"/>
</dbReference>
<sequence length="215" mass="22308">MLDLVLKGLWETIYMTVGATVLAYIVGLPLGLVLAATAADGVRPNRGVNLVLGAVVNVLRSVPFLILLYTVIPVTRFVVGTAIGTKATIVPLFISAFPFVARLVESSAREVDRGVVEASLSMGASVGQVIRKVILPEALPSLINGAAIATTTILGYSAMAGVAGGGGLGAIAINYGYSRYNTAVMLTMCAVIVVVVQCFQSAGTLGARLSDRRIR</sequence>
<dbReference type="AlphaFoldDB" id="A0A9D1IZ94"/>
<dbReference type="CDD" id="cd06261">
    <property type="entry name" value="TM_PBP2"/>
    <property type="match status" value="1"/>
</dbReference>
<comment type="subcellular location">
    <subcellularLocation>
        <location evidence="1 7">Cell membrane</location>
        <topology evidence="1 7">Multi-pass membrane protein</topology>
    </subcellularLocation>
</comment>
<protein>
    <submittedName>
        <fullName evidence="9">ABC transporter permease</fullName>
    </submittedName>
</protein>
<dbReference type="InterPro" id="IPR000515">
    <property type="entry name" value="MetI-like"/>
</dbReference>
<feature type="transmembrane region" description="Helical" evidence="7">
    <location>
        <begin position="78"/>
        <end position="100"/>
    </location>
</feature>